<accession>A0AAE1C5R9</accession>
<sequence length="298" mass="33826">MAPIRDHSHLVNSLATSTHLETSASQLDSVPRHLEDSIRYETSRLSQAAGILLSLPQEIIAQSIIVMQRFWVGPEGGSMLEYDPQDVASAAMYLCAKPSGFSLSPRSILTTFECLRSLNCKYDESLIEKGPFETEWRLSDGEYETRREQLYKVEAQILRTLGFQTHVALPYTLSMNYLQTLEAFHDDKGPVLARRVFAHLNSALLSPQLLYLTHQPCALATASIYLAAREVGALLPEAEWWEVFDVEREELGFLVVALRSMEAFAVQEKRQWESRVVPLTIHDVRGEIERERMLEADE</sequence>
<dbReference type="PANTHER" id="PTHR10026">
    <property type="entry name" value="CYCLIN"/>
    <property type="match status" value="1"/>
</dbReference>
<keyword evidence="2" id="KW-1185">Reference proteome</keyword>
<evidence type="ECO:0000313" key="1">
    <source>
        <dbReference type="EMBL" id="KAK3679163.1"/>
    </source>
</evidence>
<dbReference type="Gene3D" id="1.10.472.10">
    <property type="entry name" value="Cyclin-like"/>
    <property type="match status" value="2"/>
</dbReference>
<dbReference type="InterPro" id="IPR043198">
    <property type="entry name" value="Cyclin/Ssn8"/>
</dbReference>
<dbReference type="AlphaFoldDB" id="A0AAE1C5R9"/>
<organism evidence="1 2">
    <name type="scientific">Recurvomyces mirabilis</name>
    <dbReference type="NCBI Taxonomy" id="574656"/>
    <lineage>
        <taxon>Eukaryota</taxon>
        <taxon>Fungi</taxon>
        <taxon>Dikarya</taxon>
        <taxon>Ascomycota</taxon>
        <taxon>Pezizomycotina</taxon>
        <taxon>Dothideomycetes</taxon>
        <taxon>Dothideomycetidae</taxon>
        <taxon>Mycosphaerellales</taxon>
        <taxon>Teratosphaeriaceae</taxon>
        <taxon>Recurvomyces</taxon>
    </lineage>
</organism>
<dbReference type="SUPFAM" id="SSF47954">
    <property type="entry name" value="Cyclin-like"/>
    <property type="match status" value="2"/>
</dbReference>
<reference evidence="1" key="1">
    <citation type="submission" date="2023-07" db="EMBL/GenBank/DDBJ databases">
        <title>Black Yeasts Isolated from many extreme environments.</title>
        <authorList>
            <person name="Coleine C."/>
            <person name="Stajich J.E."/>
            <person name="Selbmann L."/>
        </authorList>
    </citation>
    <scope>NUCLEOTIDE SEQUENCE</scope>
    <source>
        <strain evidence="1">CCFEE 5485</strain>
    </source>
</reference>
<gene>
    <name evidence="1" type="ORF">LTR78_000724</name>
</gene>
<dbReference type="InterPro" id="IPR036915">
    <property type="entry name" value="Cyclin-like_sf"/>
</dbReference>
<name>A0AAE1C5R9_9PEZI</name>
<evidence type="ECO:0000313" key="2">
    <source>
        <dbReference type="Proteomes" id="UP001274830"/>
    </source>
</evidence>
<proteinExistence type="predicted"/>
<comment type="caution">
    <text evidence="1">The sequence shown here is derived from an EMBL/GenBank/DDBJ whole genome shotgun (WGS) entry which is preliminary data.</text>
</comment>
<protein>
    <submittedName>
        <fullName evidence="1">Uncharacterized protein</fullName>
    </submittedName>
</protein>
<dbReference type="GO" id="GO:0006357">
    <property type="term" value="P:regulation of transcription by RNA polymerase II"/>
    <property type="evidence" value="ECO:0007669"/>
    <property type="project" value="InterPro"/>
</dbReference>
<dbReference type="GO" id="GO:0016538">
    <property type="term" value="F:cyclin-dependent protein serine/threonine kinase regulator activity"/>
    <property type="evidence" value="ECO:0007669"/>
    <property type="project" value="InterPro"/>
</dbReference>
<dbReference type="Proteomes" id="UP001274830">
    <property type="component" value="Unassembled WGS sequence"/>
</dbReference>
<dbReference type="EMBL" id="JAUTXT010000002">
    <property type="protein sequence ID" value="KAK3679163.1"/>
    <property type="molecule type" value="Genomic_DNA"/>
</dbReference>